<proteinExistence type="predicted"/>
<sequence>MTARFCRRTIQGLKMNHRVTRFVDWLQSVPTEPHFAERPEFAFFADLTGEELQAAEQELVRRLAVLGTDQDVQSAFMDLRANSPIRSSNDD</sequence>
<dbReference type="EMBL" id="CP019603">
    <property type="protein sequence ID" value="ARU17724.1"/>
    <property type="molecule type" value="Genomic_DNA"/>
</dbReference>
<dbReference type="Proteomes" id="UP000195807">
    <property type="component" value="Plasmid pCME4A9I"/>
</dbReference>
<keyword evidence="2" id="KW-1185">Reference proteome</keyword>
<accession>A0A1Z1FG00</accession>
<keyword evidence="1" id="KW-0614">Plasmid</keyword>
<protein>
    <submittedName>
        <fullName evidence="1">Uncharacterized protein</fullName>
    </submittedName>
</protein>
<reference evidence="1 2" key="1">
    <citation type="submission" date="2017-01" db="EMBL/GenBank/DDBJ databases">
        <title>Complete genome sequence of esterase-producing bacterium Croceicoccus marinus E4A9.</title>
        <authorList>
            <person name="Wu Y.-H."/>
            <person name="Cheng H."/>
            <person name="Xu L."/>
            <person name="Huo Y.-Y."/>
            <person name="Wang C.-S."/>
            <person name="Xu X.-W."/>
        </authorList>
    </citation>
    <scope>NUCLEOTIDE SEQUENCE [LARGE SCALE GENOMIC DNA]</scope>
    <source>
        <strain evidence="1 2">E4A9</strain>
        <plasmid evidence="2">Plasmid pcme4a9i</plasmid>
    </source>
</reference>
<evidence type="ECO:0000313" key="1">
    <source>
        <dbReference type="EMBL" id="ARU17724.1"/>
    </source>
</evidence>
<geneLocation type="plasmid" evidence="2">
    <name>pcme4a9i</name>
</geneLocation>
<gene>
    <name evidence="1" type="ORF">A9D14_15240</name>
</gene>
<name>A0A1Z1FG00_9SPHN</name>
<dbReference type="AlphaFoldDB" id="A0A1Z1FG00"/>
<dbReference type="KEGG" id="cman:A9D14_15240"/>
<organism evidence="1 2">
    <name type="scientific">Croceicoccus marinus</name>
    <dbReference type="NCBI Taxonomy" id="450378"/>
    <lineage>
        <taxon>Bacteria</taxon>
        <taxon>Pseudomonadati</taxon>
        <taxon>Pseudomonadota</taxon>
        <taxon>Alphaproteobacteria</taxon>
        <taxon>Sphingomonadales</taxon>
        <taxon>Erythrobacteraceae</taxon>
        <taxon>Croceicoccus</taxon>
    </lineage>
</organism>
<evidence type="ECO:0000313" key="2">
    <source>
        <dbReference type="Proteomes" id="UP000195807"/>
    </source>
</evidence>